<evidence type="ECO:0000313" key="2">
    <source>
        <dbReference type="EMBL" id="GKX63687.1"/>
    </source>
</evidence>
<dbReference type="Proteomes" id="UP001059610">
    <property type="component" value="Unassembled WGS sequence"/>
</dbReference>
<proteinExistence type="predicted"/>
<dbReference type="EMBL" id="BRLJ01000006">
    <property type="protein sequence ID" value="GKX63687.1"/>
    <property type="molecule type" value="Genomic_DNA"/>
</dbReference>
<sequence length="237" mass="27279">MDQKYQHWLFALSAPTAAMNIEHGASYVDPKFYPNDPMLDLNDSWGIDSKSSLIDTVIRMIDNGHAEELSYPYYLWHQLSPLQWKNYIEDQEEERLVSLEFVSNSAAICGSGGIKSWDLSRMSFLCRIGVLNQWLTEEESLWFHSRIASRARHFYGSWQEYTAGFLIGRTFWLALGEERPEFKRYALSAKGGLDSNVSVALQLSTSPDSPYKHLPWDIDPTELEIEKPASLQEVDWS</sequence>
<comment type="caution">
    <text evidence="2">The sequence shown here is derived from an EMBL/GenBank/DDBJ whole genome shotgun (WGS) entry which is preliminary data.</text>
</comment>
<dbReference type="Pfam" id="PF06889">
    <property type="entry name" value="DUF1266"/>
    <property type="match status" value="1"/>
</dbReference>
<evidence type="ECO:0000313" key="3">
    <source>
        <dbReference type="Proteomes" id="UP001059610"/>
    </source>
</evidence>
<name>A0ABQ5LL94_9GAMM</name>
<feature type="domain" description="DUF1266" evidence="1">
    <location>
        <begin position="41"/>
        <end position="216"/>
    </location>
</feature>
<keyword evidence="3" id="KW-1185">Reference proteome</keyword>
<gene>
    <name evidence="2" type="primary">ybeR</name>
    <name evidence="2" type="ORF">SOASR032_22560</name>
</gene>
<accession>A0ABQ5LL94</accession>
<organism evidence="2 3">
    <name type="scientific">Pragia fontium</name>
    <dbReference type="NCBI Taxonomy" id="82985"/>
    <lineage>
        <taxon>Bacteria</taxon>
        <taxon>Pseudomonadati</taxon>
        <taxon>Pseudomonadota</taxon>
        <taxon>Gammaproteobacteria</taxon>
        <taxon>Enterobacterales</taxon>
        <taxon>Budviciaceae</taxon>
        <taxon>Pragia</taxon>
    </lineage>
</organism>
<protein>
    <recommendedName>
        <fullName evidence="1">DUF1266 domain-containing protein</fullName>
    </recommendedName>
</protein>
<dbReference type="RefSeq" id="WP_261822075.1">
    <property type="nucleotide sequence ID" value="NZ_BRLJ01000006.1"/>
</dbReference>
<evidence type="ECO:0000259" key="1">
    <source>
        <dbReference type="Pfam" id="PF06889"/>
    </source>
</evidence>
<dbReference type="InterPro" id="IPR009677">
    <property type="entry name" value="DUF1266"/>
</dbReference>
<reference evidence="2" key="1">
    <citation type="submission" date="2022-06" db="EMBL/GenBank/DDBJ databases">
        <title>Draft genome sequences of Pragia fontium str. JCM24417.</title>
        <authorList>
            <person name="Wakabayashi Y."/>
            <person name="Kojima K."/>
        </authorList>
    </citation>
    <scope>NUCLEOTIDE SEQUENCE</scope>
    <source>
        <strain evidence="2">JCM 24417</strain>
    </source>
</reference>